<name>A0A816CZ61_9BILA</name>
<dbReference type="EMBL" id="CAJNOQ010042738">
    <property type="protein sequence ID" value="CAF1628006.1"/>
    <property type="molecule type" value="Genomic_DNA"/>
</dbReference>
<gene>
    <name evidence="1" type="ORF">GPM918_LOCUS44175</name>
    <name evidence="2" type="ORF">SRO942_LOCUS45915</name>
</gene>
<dbReference type="EMBL" id="CAJOBC010110375">
    <property type="protein sequence ID" value="CAF4524163.1"/>
    <property type="molecule type" value="Genomic_DNA"/>
</dbReference>
<dbReference type="Proteomes" id="UP000681722">
    <property type="component" value="Unassembled WGS sequence"/>
</dbReference>
<evidence type="ECO:0000313" key="2">
    <source>
        <dbReference type="EMBL" id="CAF4524163.1"/>
    </source>
</evidence>
<sequence>MLQNFVALHRGRISGHVIGYSRIN</sequence>
<reference evidence="1" key="1">
    <citation type="submission" date="2021-02" db="EMBL/GenBank/DDBJ databases">
        <authorList>
            <person name="Nowell W R."/>
        </authorList>
    </citation>
    <scope>NUCLEOTIDE SEQUENCE</scope>
</reference>
<organism evidence="1 3">
    <name type="scientific">Didymodactylos carnosus</name>
    <dbReference type="NCBI Taxonomy" id="1234261"/>
    <lineage>
        <taxon>Eukaryota</taxon>
        <taxon>Metazoa</taxon>
        <taxon>Spiralia</taxon>
        <taxon>Gnathifera</taxon>
        <taxon>Rotifera</taxon>
        <taxon>Eurotatoria</taxon>
        <taxon>Bdelloidea</taxon>
        <taxon>Philodinida</taxon>
        <taxon>Philodinidae</taxon>
        <taxon>Didymodactylos</taxon>
    </lineage>
</organism>
<proteinExistence type="predicted"/>
<protein>
    <submittedName>
        <fullName evidence="1">Uncharacterized protein</fullName>
    </submittedName>
</protein>
<evidence type="ECO:0000313" key="3">
    <source>
        <dbReference type="Proteomes" id="UP000663829"/>
    </source>
</evidence>
<dbReference type="AlphaFoldDB" id="A0A816CZ61"/>
<evidence type="ECO:0000313" key="1">
    <source>
        <dbReference type="EMBL" id="CAF1628006.1"/>
    </source>
</evidence>
<dbReference type="Proteomes" id="UP000663829">
    <property type="component" value="Unassembled WGS sequence"/>
</dbReference>
<keyword evidence="3" id="KW-1185">Reference proteome</keyword>
<accession>A0A816CZ61</accession>
<comment type="caution">
    <text evidence="1">The sequence shown here is derived from an EMBL/GenBank/DDBJ whole genome shotgun (WGS) entry which is preliminary data.</text>
</comment>
<feature type="non-terminal residue" evidence="1">
    <location>
        <position position="24"/>
    </location>
</feature>